<evidence type="ECO:0000313" key="3">
    <source>
        <dbReference type="Proteomes" id="UP000541444"/>
    </source>
</evidence>
<dbReference type="InterPro" id="IPR001810">
    <property type="entry name" value="F-box_dom"/>
</dbReference>
<protein>
    <recommendedName>
        <fullName evidence="1">F-box domain-containing protein</fullName>
    </recommendedName>
</protein>
<dbReference type="Pfam" id="PF00646">
    <property type="entry name" value="F-box"/>
    <property type="match status" value="1"/>
</dbReference>
<evidence type="ECO:0000313" key="2">
    <source>
        <dbReference type="EMBL" id="KAF6140831.1"/>
    </source>
</evidence>
<dbReference type="SMART" id="SM00256">
    <property type="entry name" value="FBOX"/>
    <property type="match status" value="2"/>
</dbReference>
<dbReference type="Proteomes" id="UP000541444">
    <property type="component" value="Unassembled WGS sequence"/>
</dbReference>
<name>A0A7J7LDS1_9MAGN</name>
<dbReference type="PANTHER" id="PTHR44259:SF114">
    <property type="entry name" value="OS06G0707300 PROTEIN"/>
    <property type="match status" value="1"/>
</dbReference>
<feature type="domain" description="F-box" evidence="1">
    <location>
        <begin position="16"/>
        <end position="57"/>
    </location>
</feature>
<keyword evidence="3" id="KW-1185">Reference proteome</keyword>
<proteinExistence type="predicted"/>
<reference evidence="2 3" key="1">
    <citation type="journal article" date="2020" name="IScience">
        <title>Genome Sequencing of the Endangered Kingdonia uniflora (Circaeasteraceae, Ranunculales) Reveals Potential Mechanisms of Evolutionary Specialization.</title>
        <authorList>
            <person name="Sun Y."/>
            <person name="Deng T."/>
            <person name="Zhang A."/>
            <person name="Moore M.J."/>
            <person name="Landis J.B."/>
            <person name="Lin N."/>
            <person name="Zhang H."/>
            <person name="Zhang X."/>
            <person name="Huang J."/>
            <person name="Zhang X."/>
            <person name="Sun H."/>
            <person name="Wang H."/>
        </authorList>
    </citation>
    <scope>NUCLEOTIDE SEQUENCE [LARGE SCALE GENOMIC DNA]</scope>
    <source>
        <strain evidence="2">TB1705</strain>
        <tissue evidence="2">Leaf</tissue>
    </source>
</reference>
<dbReference type="OrthoDB" id="642536at2759"/>
<accession>A0A7J7LDS1</accession>
<dbReference type="InterPro" id="IPR036047">
    <property type="entry name" value="F-box-like_dom_sf"/>
</dbReference>
<sequence length="412" mass="48017">MKLIRCTHKRPDWFQLPVDLIGDIAKRISHIEDFVSFGSVCKSWHSVTLDKNCRSGIRDLPWVMFPEEAMFAEEVLTDRNTFYSLSTKKTYYSHLPKILHELHSCLRISRFGWLMVREYMKTNLLNPLSRVRIQLPSLELEERFFNAVLSASPLSSTSHDNCIVMIINKYQDGLLFCRPGDNSWTTLEQDSMPRHSYGYGFCSIVYFKCQFYALTYDSELWICDVSIPRPKASKLMPDNVASPIEIHSMWLNGFFLVEVGDELLLVYQKMDRDLIGDIAKRVSHIEDFIKFGAVCKAWRSVTLERNCRSGIRDLPWLMSPTAFVTQRDIFFSLSTQKTYNINLPKNLRFCVQGSPFGWWIIRDYVNDEYQIYLLNPLSRVMIQLPPLEQSVSRAFLSSSPLSSSNHNYDRKE</sequence>
<dbReference type="Pfam" id="PF03478">
    <property type="entry name" value="Beta-prop_KIB1-4"/>
    <property type="match status" value="2"/>
</dbReference>
<dbReference type="InterPro" id="IPR050942">
    <property type="entry name" value="F-box_BR-signaling"/>
</dbReference>
<organism evidence="2 3">
    <name type="scientific">Kingdonia uniflora</name>
    <dbReference type="NCBI Taxonomy" id="39325"/>
    <lineage>
        <taxon>Eukaryota</taxon>
        <taxon>Viridiplantae</taxon>
        <taxon>Streptophyta</taxon>
        <taxon>Embryophyta</taxon>
        <taxon>Tracheophyta</taxon>
        <taxon>Spermatophyta</taxon>
        <taxon>Magnoliopsida</taxon>
        <taxon>Ranunculales</taxon>
        <taxon>Circaeasteraceae</taxon>
        <taxon>Kingdonia</taxon>
    </lineage>
</organism>
<dbReference type="PANTHER" id="PTHR44259">
    <property type="entry name" value="OS07G0183000 PROTEIN-RELATED"/>
    <property type="match status" value="1"/>
</dbReference>
<comment type="caution">
    <text evidence="2">The sequence shown here is derived from an EMBL/GenBank/DDBJ whole genome shotgun (WGS) entry which is preliminary data.</text>
</comment>
<dbReference type="Gene3D" id="1.20.1280.50">
    <property type="match status" value="1"/>
</dbReference>
<feature type="domain" description="F-box" evidence="1">
    <location>
        <begin position="270"/>
        <end position="311"/>
    </location>
</feature>
<evidence type="ECO:0000259" key="1">
    <source>
        <dbReference type="SMART" id="SM00256"/>
    </source>
</evidence>
<dbReference type="InterPro" id="IPR005174">
    <property type="entry name" value="KIB1-4_b-propeller"/>
</dbReference>
<dbReference type="SUPFAM" id="SSF81383">
    <property type="entry name" value="F-box domain"/>
    <property type="match status" value="1"/>
</dbReference>
<gene>
    <name evidence="2" type="ORF">GIB67_042244</name>
</gene>
<dbReference type="AlphaFoldDB" id="A0A7J7LDS1"/>
<dbReference type="EMBL" id="JACGCM010002347">
    <property type="protein sequence ID" value="KAF6140831.1"/>
    <property type="molecule type" value="Genomic_DNA"/>
</dbReference>